<protein>
    <recommendedName>
        <fullName evidence="1">ABC1 atypical kinase-like domain-containing protein</fullName>
    </recommendedName>
</protein>
<dbReference type="InterPro" id="IPR004147">
    <property type="entry name" value="ABC1_dom"/>
</dbReference>
<dbReference type="InterPro" id="IPR011009">
    <property type="entry name" value="Kinase-like_dom_sf"/>
</dbReference>
<organism evidence="2 3">
    <name type="scientific">Durusdinium trenchii</name>
    <dbReference type="NCBI Taxonomy" id="1381693"/>
    <lineage>
        <taxon>Eukaryota</taxon>
        <taxon>Sar</taxon>
        <taxon>Alveolata</taxon>
        <taxon>Dinophyceae</taxon>
        <taxon>Suessiales</taxon>
        <taxon>Symbiodiniaceae</taxon>
        <taxon>Durusdinium</taxon>
    </lineage>
</organism>
<dbReference type="EMBL" id="CAXAMN010005557">
    <property type="protein sequence ID" value="CAK9014207.1"/>
    <property type="molecule type" value="Genomic_DNA"/>
</dbReference>
<dbReference type="InterPro" id="IPR051130">
    <property type="entry name" value="Mito_struct-func_regulator"/>
</dbReference>
<evidence type="ECO:0000313" key="3">
    <source>
        <dbReference type="Proteomes" id="UP001642484"/>
    </source>
</evidence>
<accession>A0ABP0JIF5</accession>
<dbReference type="Proteomes" id="UP001642484">
    <property type="component" value="Unassembled WGS sequence"/>
</dbReference>
<evidence type="ECO:0000313" key="2">
    <source>
        <dbReference type="EMBL" id="CAK9014207.1"/>
    </source>
</evidence>
<comment type="caution">
    <text evidence="2">The sequence shown here is derived from an EMBL/GenBank/DDBJ whole genome shotgun (WGS) entry which is preliminary data.</text>
</comment>
<dbReference type="PANTHER" id="PTHR43173">
    <property type="entry name" value="ABC1 FAMILY PROTEIN"/>
    <property type="match status" value="1"/>
</dbReference>
<keyword evidence="3" id="KW-1185">Reference proteome</keyword>
<proteinExistence type="predicted"/>
<feature type="domain" description="ABC1 atypical kinase-like" evidence="1">
    <location>
        <begin position="179"/>
        <end position="291"/>
    </location>
</feature>
<dbReference type="SUPFAM" id="SSF56112">
    <property type="entry name" value="Protein kinase-like (PK-like)"/>
    <property type="match status" value="1"/>
</dbReference>
<sequence length="414" mass="46811">MSAMVGTLPDAFTNEFLSLTDHLPVSRLEEVYRIIQRTFQKPPKVIFSEFDPEPLASASIAQVHKARLRSTNQIVAVKVQHDGVDRIFLEDIETLTAVAEQVSYWAPDLDFRKFAEEWRESLPRELDFCHEHDALERAGKKLREAGNCCIVPEVHHELCGDLQWKGRSKLVAGGERRFWAFLGAHVFVMEFIDAGPILDLGKAEFCAKHHIDKHRVLTELLHAFGIMAFKDGMFHADPHAGNVRLVVDPTAPGGAKPVLLDWGLIREITDAERLGLAKVFHSLANFDIAGLFDVLESLGFSLRQELVNDDLKRDLIEKARGVVKDTINRHKTRENAREELAEFKDWPRCIIFFMRMLQILRGLCVAVDAEGMPLLQIFSSHAREALQEGSRPAGRAVVGALLVFLKINMTRDLR</sequence>
<evidence type="ECO:0000259" key="1">
    <source>
        <dbReference type="Pfam" id="PF03109"/>
    </source>
</evidence>
<dbReference type="PANTHER" id="PTHR43173:SF3">
    <property type="entry name" value="ABC1 FAMILY PROTEIN"/>
    <property type="match status" value="1"/>
</dbReference>
<reference evidence="2 3" key="1">
    <citation type="submission" date="2024-02" db="EMBL/GenBank/DDBJ databases">
        <authorList>
            <person name="Chen Y."/>
            <person name="Shah S."/>
            <person name="Dougan E. K."/>
            <person name="Thang M."/>
            <person name="Chan C."/>
        </authorList>
    </citation>
    <scope>NUCLEOTIDE SEQUENCE [LARGE SCALE GENOMIC DNA]</scope>
</reference>
<name>A0ABP0JIF5_9DINO</name>
<feature type="domain" description="ABC1 atypical kinase-like" evidence="1">
    <location>
        <begin position="19"/>
        <end position="160"/>
    </location>
</feature>
<gene>
    <name evidence="2" type="ORF">CCMP2556_LOCUS11574</name>
</gene>
<dbReference type="Pfam" id="PF03109">
    <property type="entry name" value="ABC1"/>
    <property type="match status" value="2"/>
</dbReference>